<dbReference type="EMBL" id="VTOW01000001">
    <property type="protein sequence ID" value="NKE69544.1"/>
    <property type="molecule type" value="Genomic_DNA"/>
</dbReference>
<proteinExistence type="predicted"/>
<feature type="transmembrane region" description="Helical" evidence="1">
    <location>
        <begin position="82"/>
        <end position="101"/>
    </location>
</feature>
<reference evidence="2 3" key="1">
    <citation type="journal article" date="2020" name="Nature">
        <title>Bacterial chemolithoautotrophy via manganese oxidation.</title>
        <authorList>
            <person name="Yu H."/>
            <person name="Leadbetter J.R."/>
        </authorList>
    </citation>
    <scope>NUCLEOTIDE SEQUENCE [LARGE SCALE GENOMIC DNA]</scope>
    <source>
        <strain evidence="2 3">Mn-1</strain>
    </source>
</reference>
<feature type="transmembrane region" description="Helical" evidence="1">
    <location>
        <begin position="113"/>
        <end position="133"/>
    </location>
</feature>
<name>A0A7X6DM00_9BACT</name>
<dbReference type="AlphaFoldDB" id="A0A7X6DM00"/>
<keyword evidence="1" id="KW-0472">Membrane</keyword>
<feature type="transmembrane region" description="Helical" evidence="1">
    <location>
        <begin position="55"/>
        <end position="76"/>
    </location>
</feature>
<accession>A0A7X6DM00</accession>
<feature type="transmembrane region" description="Helical" evidence="1">
    <location>
        <begin position="161"/>
        <end position="180"/>
    </location>
</feature>
<evidence type="ECO:0008006" key="4">
    <source>
        <dbReference type="Google" id="ProtNLM"/>
    </source>
</evidence>
<comment type="caution">
    <text evidence="2">The sequence shown here is derived from an EMBL/GenBank/DDBJ whole genome shotgun (WGS) entry which is preliminary data.</text>
</comment>
<protein>
    <recommendedName>
        <fullName evidence="4">Lycopene cyclase domain-containing protein</fullName>
    </recommendedName>
</protein>
<feature type="transmembrane region" description="Helical" evidence="1">
    <location>
        <begin position="200"/>
        <end position="217"/>
    </location>
</feature>
<keyword evidence="3" id="KW-1185">Reference proteome</keyword>
<evidence type="ECO:0000313" key="2">
    <source>
        <dbReference type="EMBL" id="NKE69544.1"/>
    </source>
</evidence>
<dbReference type="Proteomes" id="UP000534783">
    <property type="component" value="Unassembled WGS sequence"/>
</dbReference>
<feature type="transmembrane region" description="Helical" evidence="1">
    <location>
        <begin position="139"/>
        <end position="154"/>
    </location>
</feature>
<evidence type="ECO:0000313" key="3">
    <source>
        <dbReference type="Proteomes" id="UP000534783"/>
    </source>
</evidence>
<sequence>MKSRWLLLVSTALAFMTAVLLLERPGVVAQVGLGLATAIFLWFFVRIAELDPRQILTTIAIATTGEVVLSIGWGLYDYKHTLIPLYVPPGHAVFYALAVVTARERSLQKHAAAITRTVLILGTVYAASSFLFLNDTWGLLWWGVAFVLFLKSENPLLLSSCAVYTILLEWVGTAIGNWYWLPEVPYLSISSANPPAGVTVLYIVLDLMVVTACGWLWRNSEKADPSPVPSLNIAEER</sequence>
<gene>
    <name evidence="2" type="ORF">MNODULE_02105</name>
</gene>
<dbReference type="RefSeq" id="WP_168057840.1">
    <property type="nucleotide sequence ID" value="NZ_VTOW01000001.1"/>
</dbReference>
<evidence type="ECO:0000256" key="1">
    <source>
        <dbReference type="SAM" id="Phobius"/>
    </source>
</evidence>
<keyword evidence="1" id="KW-0812">Transmembrane</keyword>
<keyword evidence="1" id="KW-1133">Transmembrane helix</keyword>
<organism evidence="2 3">
    <name type="scientific">Candidatus Manganitrophus noduliformans</name>
    <dbReference type="NCBI Taxonomy" id="2606439"/>
    <lineage>
        <taxon>Bacteria</taxon>
        <taxon>Pseudomonadati</taxon>
        <taxon>Nitrospirota</taxon>
        <taxon>Nitrospiria</taxon>
        <taxon>Candidatus Troglogloeales</taxon>
        <taxon>Candidatus Manganitrophaceae</taxon>
        <taxon>Candidatus Manganitrophus</taxon>
    </lineage>
</organism>
<feature type="transmembrane region" description="Helical" evidence="1">
    <location>
        <begin position="31"/>
        <end position="48"/>
    </location>
</feature>